<evidence type="ECO:0000313" key="1">
    <source>
        <dbReference type="EMBL" id="TDG36040.1"/>
    </source>
</evidence>
<accession>A0A4R5MK68</accession>
<sequence length="315" mass="36150">MPFIKLTKLEKRRVFTFLACLLFAIGAWLFLALKNKYIYTAKTVLIYKDFPQKRAFNPLQSDTVNLKVEGTGWQLLFSRLRINPQSIILSLNQLNTKNFIISSDQLSSINKQLDSRQKVISLIPDTLYFDFSKRTVKRVPIRLIRKVGFVKQFDLSSEIKMVPKFVTISGPLEELEKITDWPTDTLKIVGVSGNITKRIAMQHSTLKNVSIFPSSVQVTLPVDEFTEKTLEVPIKILNNYSYNNIKLYPNKVKVTFVVALSNFSQIDEDFIEASVDVQEWQNFGHSKLTVKVLQFPAYCKLVSIVPSKVDFLVDK</sequence>
<dbReference type="PANTHER" id="PTHR37804">
    <property type="entry name" value="CDAA REGULATORY PROTEIN CDAR"/>
    <property type="match status" value="1"/>
</dbReference>
<keyword evidence="2" id="KW-1185">Reference proteome</keyword>
<proteinExistence type="predicted"/>
<dbReference type="Gene3D" id="2.170.120.30">
    <property type="match status" value="1"/>
</dbReference>
<dbReference type="Gene3D" id="2.170.120.40">
    <property type="entry name" value="YbbR-like domain"/>
    <property type="match status" value="1"/>
</dbReference>
<gene>
    <name evidence="1" type="ORF">EZJ43_10170</name>
</gene>
<dbReference type="Proteomes" id="UP000295668">
    <property type="component" value="Unassembled WGS sequence"/>
</dbReference>
<dbReference type="InterPro" id="IPR053154">
    <property type="entry name" value="c-di-AMP_regulator"/>
</dbReference>
<dbReference type="AlphaFoldDB" id="A0A4R5MK68"/>
<organism evidence="1 2">
    <name type="scientific">Pedobacter changchengzhani</name>
    <dbReference type="NCBI Taxonomy" id="2529274"/>
    <lineage>
        <taxon>Bacteria</taxon>
        <taxon>Pseudomonadati</taxon>
        <taxon>Bacteroidota</taxon>
        <taxon>Sphingobacteriia</taxon>
        <taxon>Sphingobacteriales</taxon>
        <taxon>Sphingobacteriaceae</taxon>
        <taxon>Pedobacter</taxon>
    </lineage>
</organism>
<dbReference type="RefSeq" id="WP_133262603.1">
    <property type="nucleotide sequence ID" value="NZ_SJCY01000006.1"/>
</dbReference>
<protein>
    <submittedName>
        <fullName evidence="1">YbbR-like domain-containing protein</fullName>
    </submittedName>
</protein>
<dbReference type="EMBL" id="SJCY01000006">
    <property type="protein sequence ID" value="TDG36040.1"/>
    <property type="molecule type" value="Genomic_DNA"/>
</dbReference>
<name>A0A4R5MK68_9SPHI</name>
<comment type="caution">
    <text evidence="1">The sequence shown here is derived from an EMBL/GenBank/DDBJ whole genome shotgun (WGS) entry which is preliminary data.</text>
</comment>
<dbReference type="PANTHER" id="PTHR37804:SF1">
    <property type="entry name" value="CDAA REGULATORY PROTEIN CDAR"/>
    <property type="match status" value="1"/>
</dbReference>
<dbReference type="OrthoDB" id="1115707at2"/>
<reference evidence="1 2" key="1">
    <citation type="submission" date="2019-02" db="EMBL/GenBank/DDBJ databases">
        <title>Pedobacter sp. nov., a novel speices isolated from soil of pinguins habitat in Antarcitica.</title>
        <authorList>
            <person name="He R.-H."/>
        </authorList>
    </citation>
    <scope>NUCLEOTIDE SEQUENCE [LARGE SCALE GENOMIC DNA]</scope>
    <source>
        <strain evidence="1 2">E01020</strain>
    </source>
</reference>
<evidence type="ECO:0000313" key="2">
    <source>
        <dbReference type="Proteomes" id="UP000295668"/>
    </source>
</evidence>